<feature type="region of interest" description="Disordered" evidence="1">
    <location>
        <begin position="1"/>
        <end position="271"/>
    </location>
</feature>
<dbReference type="PANTHER" id="PTHR22426">
    <property type="entry name" value="ARGININE_SERINE-RICH COILED-COIL PROTEIN 2"/>
    <property type="match status" value="1"/>
</dbReference>
<feature type="compositionally biased region" description="Low complexity" evidence="1">
    <location>
        <begin position="26"/>
        <end position="41"/>
    </location>
</feature>
<dbReference type="PANTHER" id="PTHR22426:SF2">
    <property type="entry name" value="ARGININE_SERINE-RICH COILED-COIL PROTEIN 2"/>
    <property type="match status" value="1"/>
</dbReference>
<evidence type="ECO:0000256" key="1">
    <source>
        <dbReference type="SAM" id="MobiDB-lite"/>
    </source>
</evidence>
<reference evidence="3" key="2">
    <citation type="submission" date="2020-05" db="UniProtKB">
        <authorList>
            <consortium name="EnsemblMetazoa"/>
        </authorList>
    </citation>
    <scope>IDENTIFICATION</scope>
    <source>
        <strain evidence="3">CM1001059</strain>
    </source>
</reference>
<evidence type="ECO:0000259" key="2">
    <source>
        <dbReference type="Pfam" id="PF15477"/>
    </source>
</evidence>
<feature type="compositionally biased region" description="Polar residues" evidence="1">
    <location>
        <begin position="142"/>
        <end position="161"/>
    </location>
</feature>
<organism evidence="3 4">
    <name type="scientific">Anopheles melas</name>
    <dbReference type="NCBI Taxonomy" id="34690"/>
    <lineage>
        <taxon>Eukaryota</taxon>
        <taxon>Metazoa</taxon>
        <taxon>Ecdysozoa</taxon>
        <taxon>Arthropoda</taxon>
        <taxon>Hexapoda</taxon>
        <taxon>Insecta</taxon>
        <taxon>Pterygota</taxon>
        <taxon>Neoptera</taxon>
        <taxon>Endopterygota</taxon>
        <taxon>Diptera</taxon>
        <taxon>Nematocera</taxon>
        <taxon>Culicoidea</taxon>
        <taxon>Culicidae</taxon>
        <taxon>Anophelinae</taxon>
        <taxon>Anopheles</taxon>
    </lineage>
</organism>
<keyword evidence="4" id="KW-1185">Reference proteome</keyword>
<feature type="region of interest" description="Disordered" evidence="1">
    <location>
        <begin position="444"/>
        <end position="502"/>
    </location>
</feature>
<evidence type="ECO:0000313" key="4">
    <source>
        <dbReference type="Proteomes" id="UP000075902"/>
    </source>
</evidence>
<accession>A0A182TUC9</accession>
<dbReference type="EnsemblMetazoa" id="AMEC008467-RA">
    <property type="protein sequence ID" value="AMEC008467-PA"/>
    <property type="gene ID" value="AMEC008467"/>
</dbReference>
<dbReference type="AlphaFoldDB" id="A0A182TUC9"/>
<dbReference type="Pfam" id="PF15477">
    <property type="entry name" value="SMAP"/>
    <property type="match status" value="1"/>
</dbReference>
<reference evidence="4" key="1">
    <citation type="submission" date="2014-01" db="EMBL/GenBank/DDBJ databases">
        <title>The Genome Sequence of Anopheles melas CM1001059_A (V2).</title>
        <authorList>
            <consortium name="The Broad Institute Genomics Platform"/>
            <person name="Neafsey D.E."/>
            <person name="Besansky N."/>
            <person name="Howell P."/>
            <person name="Walton C."/>
            <person name="Young S.K."/>
            <person name="Zeng Q."/>
            <person name="Gargeya S."/>
            <person name="Fitzgerald M."/>
            <person name="Haas B."/>
            <person name="Abouelleil A."/>
            <person name="Allen A.W."/>
            <person name="Alvarado L."/>
            <person name="Arachchi H.M."/>
            <person name="Berlin A.M."/>
            <person name="Chapman S.B."/>
            <person name="Gainer-Dewar J."/>
            <person name="Goldberg J."/>
            <person name="Griggs A."/>
            <person name="Gujja S."/>
            <person name="Hansen M."/>
            <person name="Howarth C."/>
            <person name="Imamovic A."/>
            <person name="Ireland A."/>
            <person name="Larimer J."/>
            <person name="McCowan C."/>
            <person name="Murphy C."/>
            <person name="Pearson M."/>
            <person name="Poon T.W."/>
            <person name="Priest M."/>
            <person name="Roberts A."/>
            <person name="Saif S."/>
            <person name="Shea T."/>
            <person name="Sisk P."/>
            <person name="Sykes S."/>
            <person name="Wortman J."/>
            <person name="Nusbaum C."/>
            <person name="Birren B."/>
        </authorList>
    </citation>
    <scope>NUCLEOTIDE SEQUENCE [LARGE SCALE GENOMIC DNA]</scope>
    <source>
        <strain evidence="4">CM1001059</strain>
    </source>
</reference>
<proteinExistence type="predicted"/>
<dbReference type="VEuPathDB" id="VectorBase:AMEC008467"/>
<feature type="compositionally biased region" description="Low complexity" evidence="1">
    <location>
        <begin position="79"/>
        <end position="112"/>
    </location>
</feature>
<evidence type="ECO:0000313" key="3">
    <source>
        <dbReference type="EnsemblMetazoa" id="AMEC008467-PA"/>
    </source>
</evidence>
<dbReference type="STRING" id="34690.A0A182TUC9"/>
<protein>
    <submittedName>
        <fullName evidence="3">SMAP domain-containing protein</fullName>
    </submittedName>
</protein>
<name>A0A182TUC9_9DIPT</name>
<feature type="compositionally biased region" description="Basic and acidic residues" evidence="1">
    <location>
        <begin position="119"/>
        <end position="139"/>
    </location>
</feature>
<dbReference type="Proteomes" id="UP000075902">
    <property type="component" value="Unassembled WGS sequence"/>
</dbReference>
<feature type="compositionally biased region" description="Low complexity" evidence="1">
    <location>
        <begin position="469"/>
        <end position="484"/>
    </location>
</feature>
<dbReference type="InterPro" id="IPR028124">
    <property type="entry name" value="SMAP_dom"/>
</dbReference>
<feature type="domain" description="Small acidic protein-like" evidence="2">
    <location>
        <begin position="420"/>
        <end position="525"/>
    </location>
</feature>
<feature type="compositionally biased region" description="Basic and acidic residues" evidence="1">
    <location>
        <begin position="44"/>
        <end position="78"/>
    </location>
</feature>
<sequence length="533" mass="58466">MDFLRNYEAADQDESEDMDSNREHTASPTGSSSSSASAGSPKRSTADKQPSARDQKDKKQDAKESKGQQKSRKERDENSSSSSSSSRTSSRSNSTDGSRCSKSPSRSPSPASRTKRAKNGADEHKSSEKASSGKKDSKNRQSKSPSGDQRRSAGNGSNNKSPMKADRKDKRKSSPPRHDASKHDRSQSRERERKNRDKGRERERDRTREREREQRNRDRDRERERQKDRPKDRNRDRERERERERDRDRERSRFTQSPTTKPVSLLPTPPVAQSLLGAAPSLVTTAGIPSLMSIPTKPPISSLIPPAVAAKLTLSNESKLGQLALPLTTPPAQQDPAVTSVLLSRSALLRNTAKAAQLEKMGIDVLQQSQKAVDSVPLPSYYNPGVVNPVRYADQVQKRKLLWSHKTTESKEVSSNISKWEQAKFAQDTDGRVASKFLRLMGVKDAAPKPGEEGESPVPTGGTSSASLAAKVGSSSGATGASGPSNGGKSTGDSIKKQEELFSTMEQQYEVARQVTHTMRGVGLGFGSQARQF</sequence>
<feature type="compositionally biased region" description="Basic and acidic residues" evidence="1">
    <location>
        <begin position="176"/>
        <end position="253"/>
    </location>
</feature>